<feature type="compositionally biased region" description="Polar residues" evidence="8">
    <location>
        <begin position="1795"/>
        <end position="1804"/>
    </location>
</feature>
<feature type="domain" description="UBR-type" evidence="9">
    <location>
        <begin position="1684"/>
        <end position="1757"/>
    </location>
</feature>
<feature type="compositionally biased region" description="Basic and acidic residues" evidence="8">
    <location>
        <begin position="554"/>
        <end position="570"/>
    </location>
</feature>
<dbReference type="SMART" id="SM00396">
    <property type="entry name" value="ZnF_UBR1"/>
    <property type="match status" value="1"/>
</dbReference>
<dbReference type="EMBL" id="NCKU01000121">
    <property type="protein sequence ID" value="RWS17081.1"/>
    <property type="molecule type" value="Genomic_DNA"/>
</dbReference>
<dbReference type="InterPro" id="IPR047509">
    <property type="entry name" value="UBR4-like_UBR-box"/>
</dbReference>
<evidence type="ECO:0000256" key="7">
    <source>
        <dbReference type="PROSITE-ProRule" id="PRU01388"/>
    </source>
</evidence>
<sequence>MVVTKQDESEAFEDSSVGNQRTENVSKSIPHEMDIGSQLSYSIIPLLQSQPTSNLTKHDVVALIKTLIQLEKTILNYSLSFHPDYVSFFSSLVALSANCIVINAAASLCDDVPPLLKSDVISLCAIFKSGKIPRELAPKQDRQTTQVSFTHSETEDVKEPKRMRLDHTCDSLVEQLITPIIDVNKRDYQDSEKNIMSSAGFSTFGLSSKTALLSKNLFSLQQLGGANILLDFIQSLNTVRNYIQPVLAAEEGAPLKLPTTVSDAFSVVKTAKTLIKEYDIMWKILNLPILEPLTEDKLNIVITIIHTCLYISLSLATASSILTINGSSLKSTAVIGATAAGMSMKDETSAEENDNYLITEIVEMSLEIYRRVITVMKNSLRVGGQCCQNAHLFACWMLLSGVKYILNLTPSKSSTTHKSEDSSHVHKGKQGHITMCIPLVGHALKTLSSLLDDLKFETGLTGVGIRIEKLTGASSGSFKHNKFGCYSAWQRIEMLMSNINLTSLLFSIASHGIELIAPTSGFVSGGISDIDDECCFSSDDSSRDEDSEPILGHLFKESEREENREQEAQRSKTRSPAFALDSDKREPHKHLSLALQIFDLFNSRFVCFEVESLRVYLKATLTDPQIIILANIIRDLDRESSLFSSGFYLDFSRTLSSFVHNLIATETLSSNYQTILLTHLGVNPNPAANSIWPLNIPPRTLSVLAQVLLLRQRKETNELRSDSGAPCLFMWQSLLNHLKELILCNPDDIDSKLENGEQQDINVEHAQLLLFIFHNLKLLQRKNVLLMLSQTIVDISPCVLKPLRDYQIHMISRVLHFFEYMMKNLYEPPHSLIEQIDNNLLKSHTLISSRRDKDNNNKEATLGQSKMYFNCRTIEENYNKYSLLSGEKISLQAMKPRFYYLMNVDSFVNKDIPKLDGMALSFVLTGISEVLEYDILYDALVQFLLIGNQIDFANRHIGSQSAIPKLSFFGVCATQYCFNVAWRLFLQMPPSLKYLDDILSNDIVTESHKILHLIIWVPRIASNKWFFYWVRDALAKLTQNRPHVKPETLLRNVIKNAASVTYSVKLLNHCMNNILKTLPNSLSNDYISQTDLPKLFEMFVLESLVAKTMVTLDTCFNLSDNNFSSGKRDSDSCGSPPGTIQEAKQGAAELLSPMIKLITVYYSYIRWNLLHSLVNEDEQFHNLAFLQAHNSLLRVTSSKSSGKVTSFTLAAAGYLPKALTKALDKWNIIQVESSGSSWRNEYSSASIPSEVFIMNIENYHYNSLSSCPLSETSSNFQISGSIKRVTSTLLKFAEEIFIWSLGSSSAFSNHHQSILFDEFAKVVIPLSLDATLDSFYSSCSQAIDAIWSSKESDDYLTAVYVEVLSNLYDLLLKYSQNVSEKILIESVKFMESLLESVAGQIALEKFFCDTDVNEMSDIEEAKFSKDIVTLLKSAATENLGSAYATSVLKFLTKLFEQTEKNPDTISLVRLCTSLSRLSHSDTAILQSWLNKILCTKEANGEMNLVVNQENRMHLQSLTSYIVKESSPVDEDVALAFLSALLPMANSILSCSLEITGFPDLMIIMATLAGAGSGIGHLNLIKTVVELLETCKNYLSQKEVIEKLEQNVPSGRHQIVMESCCYLLSYLADVFEALKIFQSDASFPGRSSSPDPEMGAAANDMDSDWVDDICPDEDESTGEESDEDSFCNKLCTFTVTQKEFMNQHWYHCHTCKMVDGVGVCTICARVCHKDHDVTYAKYGSFFCDCGAKTDGSCLALVKRVPTTNASEQSSYRLPAYSNENESGTQLTSSLRRRNSSGEPNTNASASDDHGKRKNNADAQSRHQTLARQLHAKKTEIINFLMSKNVSGIVLDLLQYITPAVKSNCQRYSSAGCSIRARKELLELHKEIKGLETSDQLMVPTLGSQEGAFENVRLNYSGEQGQTIRQLISTNVIRRVAMCALTSPYGKRQHLAVSHEKGKITLLQLAALLKQADSSKRKLTLTRLVSAPIPFTALSLAANQCNEDFLAVCGLKDCHVLTFNQSGHVSGHIVLHPQLEAGNYVIKSIWLPGTQTELALITADFVKIYDLSVDVTNPQYFFILPSGKIRDVTFVFSENGEKHVLIISSMGYIYCQIMGEESAAKNGPFYVTTMLEVKNPEVKETSGGFMNCGGVSIYYSHTFQMLFFSYVNGKSFIAPLKEIVSEISNLFLIEMKSSNGSPSNSNGSKSSSKDASVPQPLCQWSEVPGHPGLVLAMCQQSNNPVVFMIKPSVIVVQKIKFLNIKAKITDMVALRHMTSPGEMRTTLILLCEDGSLRIYMASQETNYWLRPSINSSHLFPGTGLGSTTSSYKSLRKKKSNKTRPSLSASNLSAPVDFFEHCTPLNDIEFGGNDVLHIYNTAQLKNRLNTTGMYIASTKPGGFTIEVYNNDPSMVMVGVRILLGTQDINKAPSCIDLFERSVRVYLTRSRWFDFPFTREESLSADKKLSIFFGASGDSSNVTMVDSIKVYGKTKELFSWPDEDNDYSATATSSSAPSSCDYATIASSYGQQLSTLDRLLSCSLEVIEGSFTIGSAGVSSDEKQSQRTKALDIGTSLLTLPFPMLVQKNIKYLLLTLHQNKAFYNNHRDAAILNYVIKSLVDATRENELDGEAFYRLISITRSIANSRPNNLIKFGECLTAAMTLPSTDSTSTTTSDPVDIEMTTFSSNVKTATSPEISMSQSCYELSGHGSKSDQQSAKPAKHLNVSSNQRSVSFSDVQPKENSSSGASFMTYLSEAFWKLYNMRPSNPLLPTVAPRGLVHCDATVQALVEIIHAFTLVDVSNIDIAAQLYMKFFLCKDPVISFGAKQALVRVLRPKTRKRRVFIPSPPHCETPSGAGHPTELSKAPSQSASSTTSERPSQMASQGSLEVFSHDNLISAGSEQQFDLIEHLDEVGGAAGGVEELMVGAGGQFAPLLDLPADADDEAMVELAIALSLQDQQPPGGGIPDIGASGRRVSEPVGTPQRGASLEERGHYSDTTASAAASDDEGSTAATDGSTLRTSPVINEPEHVADGVGSESGASGAESIIGEQVSGRSSAYGEEGTPSTSKGTGMMDSHETAHESADFDLFDTNNQKLHSIRILLLEKLIQRLSDLRELGGINCIPMMQVILMLTTDLENEGDRDKNVLFLLLNSLINELYYDSKDISLMAQRTPNHEVKLIIMRLLSILMSRVKLSTSVSTSFKIGTSQQQESASIPALCSIITTQTLINSNIIDLCLQILISLLDYWKAYQQEIENTKSTQPQQQPQPQQTPPTSSAPLKPRSIASPPDMSPFFLKQYVKSHGDDVFESYPQLLTEMVLRLPYQMKKISSSVPNCKQVVFTPIWLEQLCEYMMIQLTPYVRKQVRKLLSFICGSKDKYRQIRDFHALDSHLKEVKKICKSGGFTESLSHSGQGMIISLSYDSTISLIEHLKACCEIASSRVTNWQIFCNKDPSVLTFFTQVSFLLDEGVSPIVLQLLQLALCSSSSNQSKPGEGGIKVPVTILQGTTSVSPSSSSDGLYESLNSVLARQLISQIDKSNSTSLRWQAHSLIYNLYKSFDGQYHEQVRLLETLWSLWCKVPNYGRKAAQFVDVLGYFTLKIPTSEERARDYTEKALFVLRQQNKLLMNHPNSTVYNTLQSLVEFDGYYLESEPCLVCNNPEVNYTNMKLSSIKSDSRYTTTTHIVKLLGSHTITKISLRISDIKRSKMVKTLNLYYNNRAVHSVVELKNKTNIWHKAKKCNLAPVQTEVKIEFTLPIVACNLMIEYADFYENIQASSETLQCPRCSASVAANPGVCGNCGENVFQCHKCRAINYDEKDPFLCNSCGFCKYAKFDYVLTAKPTCAVDPIENEEDRKKTVQTINNLLEKADRVYKSLIANKPTLELLLFRIQEHGLMTKMTDEVINSVSTNNTSTVNTQSTGHVNKAIQQVAQKYCGDCKGAFDELSKIIQKVLASRKELVDYDNRQREKNANPTGQGQGATRRDSKVIASLSSASGRCYGCASATTEHCITLLKALATVPKYLHILCNSGLLKELLNFNLRHGKGNVRQEVRQLLCTLTYDNPRATTELNNMIMDKVVTSFKSKYGQRLELSTTVRHEIALLVCSLGKEDSCWEQRLRCVMQLFLMGLSVDNPAVLESITLPCLKLLINLIKPEPPTSKKNKDKTIEQMSNVRVNGFQVSVDLNKWLLGDTKHSFRSWKQHCQKKLTSSINTAEDEKNSKIAQQLVHNLYLMEVYGNRWREKVLSKKSFRTTITLNRGNWLLSILFNRFSRTVRLMACSLVEALFQVPSRRKELIDMLTSYLDELGNAGEFSQEFFLLYYNIIQQDHWKYYLALKGVLVHLGDLITKEIDKLNILEETTLNSDLSEGIALKMLVELLSLLMEVSSIKQQYKSRLVAFVLNGYLSLRKLVVQRTKIIDEAQDTLLELLEEMTTGTESETASFMAVCVDAINKCKLDDLRTPVFIFERLCSIIYPEENDTTEFFITLEKDPQQEDFLQGRMLGNPYSSNEPGMGPLMRDIKNKICQDCELVALLEDDSGMELLVRNKIISLDLPVKDVYRKIWCTENNESDAMRIVYRMRGLMGDATEEFIQTLDSKNSQNVDNEEVYKMANVMSQCGGLQVMLQRLNVIKDLSARCRPLLFVLLKLFGHCVNVRSNRLLLIQPSLNAIGVMLNILKMFFTTEGSEALTGPSTAGKPSSLEQLLLIMEKVLEEASNQPMEKYDEFCRLTCGTKEDIQFLLKAVSNQNVRGNTNIIQLVLRIIPLMTDSDHQKNTTLLHHFKNHLNFNKFDYEHNSEDDFVLDSFCLLVNGIQKNVNGNRLKDFILENRVVADALEYLTIHSPPVKSALLATSDEWKEFTQRPALKYVLRILTGLASGHEATQMLVSADCIPIIHGLEQVSSDSHVGSLAEILLEKLLQNPKVAVKIELVRKQTREEKKRLAMAVRQKQLGELGMRANEKGQVTASSIKLKQVEDLGEEQGLVCIICREGYKFQPTKVIGIYTFTKKCNVEPFEVKPRKTVGYSTVTHFNVVHVDCHMAAVRHARGRDEWESAALQNANTKCNGLLPLWGPSVQESAYASALAKHNNYLQECTGHRDIGYSSTVHDLKLLLLKFASEESFSVDTGGGGHQSNIHLIPYLIHMALYVINTTRCGVKENRKVSAFLELSASKWVENSFEAEGPYYWLTMFAVLNSPSAWANVKISFLKRLLVMSQARHLHSKGCVALDDKQVKDYSVYKTALTFFGLVDGLYNILFKNVVVDADSSDSWTFVLADYIRNNDVALSENADKLLKFYEQDLLHCESFAEYAVAAGLLNFIDDTNNFIANSLMLSP</sequence>
<feature type="compositionally biased region" description="Polar residues" evidence="8">
    <location>
        <begin position="2859"/>
        <end position="2879"/>
    </location>
</feature>
<feature type="zinc finger region" description="UBR-type" evidence="6">
    <location>
        <begin position="1684"/>
        <end position="1757"/>
    </location>
</feature>
<dbReference type="GO" id="GO:0005516">
    <property type="term" value="F:calmodulin binding"/>
    <property type="evidence" value="ECO:0007669"/>
    <property type="project" value="UniProtKB-KW"/>
</dbReference>
<dbReference type="PANTHER" id="PTHR21725">
    <property type="entry name" value="E3 UBIQUITIN-PROTEIN LIGASE UBR4"/>
    <property type="match status" value="1"/>
</dbReference>
<dbReference type="InterPro" id="IPR016024">
    <property type="entry name" value="ARM-type_fold"/>
</dbReference>
<proteinExistence type="inferred from homology"/>
<evidence type="ECO:0000259" key="9">
    <source>
        <dbReference type="PROSITE" id="PS51157"/>
    </source>
</evidence>
<reference evidence="10 11" key="1">
    <citation type="journal article" date="2018" name="Gigascience">
        <title>Genomes of trombidid mites reveal novel predicted allergens and laterally-transferred genes associated with secondary metabolism.</title>
        <authorList>
            <person name="Dong X."/>
            <person name="Chaisiri K."/>
            <person name="Xia D."/>
            <person name="Armstrong S.D."/>
            <person name="Fang Y."/>
            <person name="Donnelly M.J."/>
            <person name="Kadowaki T."/>
            <person name="McGarry J.W."/>
            <person name="Darby A.C."/>
            <person name="Makepeace B.L."/>
        </authorList>
    </citation>
    <scope>NUCLEOTIDE SEQUENCE [LARGE SCALE GENOMIC DNA]</scope>
    <source>
        <strain evidence="10">UoL-WK</strain>
    </source>
</reference>
<feature type="region of interest" description="Disordered" evidence="8">
    <location>
        <begin position="3250"/>
        <end position="3275"/>
    </location>
</feature>
<organism evidence="10 11">
    <name type="scientific">Dinothrombium tinctorium</name>
    <dbReference type="NCBI Taxonomy" id="1965070"/>
    <lineage>
        <taxon>Eukaryota</taxon>
        <taxon>Metazoa</taxon>
        <taxon>Ecdysozoa</taxon>
        <taxon>Arthropoda</taxon>
        <taxon>Chelicerata</taxon>
        <taxon>Arachnida</taxon>
        <taxon>Acari</taxon>
        <taxon>Acariformes</taxon>
        <taxon>Trombidiformes</taxon>
        <taxon>Prostigmata</taxon>
        <taxon>Anystina</taxon>
        <taxon>Parasitengona</taxon>
        <taxon>Trombidioidea</taxon>
        <taxon>Trombidiidae</taxon>
        <taxon>Dinothrombium</taxon>
    </lineage>
</organism>
<keyword evidence="2" id="KW-0479">Metal-binding</keyword>
<feature type="region of interest" description="Disordered" evidence="8">
    <location>
        <begin position="1767"/>
        <end position="1824"/>
    </location>
</feature>
<comment type="similarity">
    <text evidence="1 7">Belongs to the UBR4 family.</text>
</comment>
<feature type="region of interest" description="Disordered" evidence="8">
    <location>
        <begin position="1"/>
        <end position="26"/>
    </location>
</feature>
<feature type="compositionally biased region" description="Polar residues" evidence="8">
    <location>
        <begin position="1767"/>
        <end position="1788"/>
    </location>
</feature>
<evidence type="ECO:0000256" key="6">
    <source>
        <dbReference type="PROSITE-ProRule" id="PRU00508"/>
    </source>
</evidence>
<dbReference type="Pfam" id="PF24079">
    <property type="entry name" value="UBR4"/>
    <property type="match status" value="1"/>
</dbReference>
<dbReference type="InterPro" id="IPR045841">
    <property type="entry name" value="E3_UBR4_N"/>
</dbReference>
<evidence type="ECO:0000313" key="11">
    <source>
        <dbReference type="Proteomes" id="UP000285301"/>
    </source>
</evidence>
<comment type="caution">
    <text evidence="10">The sequence shown here is derived from an EMBL/GenBank/DDBJ whole genome shotgun (WGS) entry which is preliminary data.</text>
</comment>
<feature type="region of interest" description="Disordered" evidence="8">
    <location>
        <begin position="3954"/>
        <end position="3974"/>
    </location>
</feature>
<keyword evidence="11" id="KW-1185">Reference proteome</keyword>
<feature type="compositionally biased region" description="Polar residues" evidence="8">
    <location>
        <begin position="2718"/>
        <end position="2739"/>
    </location>
</feature>
<feature type="compositionally biased region" description="Low complexity" evidence="8">
    <location>
        <begin position="3029"/>
        <end position="3043"/>
    </location>
</feature>
<evidence type="ECO:0000256" key="1">
    <source>
        <dbReference type="ARBA" id="ARBA00009970"/>
    </source>
</evidence>
<feature type="region of interest" description="UBR4 E3 catalytic module" evidence="7">
    <location>
        <begin position="4850"/>
        <end position="5317"/>
    </location>
</feature>
<evidence type="ECO:0000313" key="10">
    <source>
        <dbReference type="EMBL" id="RWS17081.1"/>
    </source>
</evidence>
<evidence type="ECO:0000256" key="4">
    <source>
        <dbReference type="ARBA" id="ARBA00022833"/>
    </source>
</evidence>
<gene>
    <name evidence="10" type="ORF">B4U79_02716</name>
</gene>
<keyword evidence="3 7" id="KW-0863">Zinc-finger</keyword>
<feature type="compositionally biased region" description="Polar residues" evidence="8">
    <location>
        <begin position="1815"/>
        <end position="1824"/>
    </location>
</feature>
<dbReference type="STRING" id="1965070.A0A443RP59"/>
<dbReference type="Pfam" id="PF19423">
    <property type="entry name" value="E3_UBR4_N"/>
    <property type="match status" value="1"/>
</dbReference>
<dbReference type="PROSITE" id="PS52043">
    <property type="entry name" value="UBR4_E3"/>
    <property type="match status" value="1"/>
</dbReference>
<keyword evidence="5" id="KW-0112">Calmodulin-binding</keyword>
<feature type="region of interest" description="Disordered" evidence="8">
    <location>
        <begin position="537"/>
        <end position="583"/>
    </location>
</feature>
<keyword evidence="4" id="KW-0862">Zinc</keyword>
<evidence type="ECO:0000256" key="5">
    <source>
        <dbReference type="ARBA" id="ARBA00022860"/>
    </source>
</evidence>
<name>A0A443RP59_9ACAR</name>
<feature type="compositionally biased region" description="Low complexity" evidence="8">
    <location>
        <begin position="3252"/>
        <end position="3269"/>
    </location>
</feature>
<dbReference type="Pfam" id="PF13764">
    <property type="entry name" value="E3_UbLigase_R4"/>
    <property type="match status" value="1"/>
</dbReference>
<dbReference type="PANTHER" id="PTHR21725:SF1">
    <property type="entry name" value="E3 UBIQUITIN-PROTEIN LIGASE UBR4"/>
    <property type="match status" value="1"/>
</dbReference>
<dbReference type="InterPro" id="IPR025704">
    <property type="entry name" value="E3_Ub_ligase_UBR4_C"/>
</dbReference>
<evidence type="ECO:0000256" key="8">
    <source>
        <dbReference type="SAM" id="MobiDB-lite"/>
    </source>
</evidence>
<feature type="region of interest" description="Disordered" evidence="8">
    <location>
        <begin position="2837"/>
        <end position="2879"/>
    </location>
</feature>
<dbReference type="InterPro" id="IPR045189">
    <property type="entry name" value="UBR4-like"/>
</dbReference>
<accession>A0A443RP59</accession>
<dbReference type="CDD" id="cd19680">
    <property type="entry name" value="UBR-box_UBR4"/>
    <property type="match status" value="1"/>
</dbReference>
<dbReference type="InterPro" id="IPR056530">
    <property type="entry name" value="UBR4-like_dom"/>
</dbReference>
<dbReference type="Pfam" id="PF02207">
    <property type="entry name" value="zf-UBR"/>
    <property type="match status" value="1"/>
</dbReference>
<dbReference type="Proteomes" id="UP000285301">
    <property type="component" value="Unassembled WGS sequence"/>
</dbReference>
<evidence type="ECO:0000256" key="3">
    <source>
        <dbReference type="ARBA" id="ARBA00022771"/>
    </source>
</evidence>
<feature type="compositionally biased region" description="Low complexity" evidence="8">
    <location>
        <begin position="2989"/>
        <end position="3008"/>
    </location>
</feature>
<dbReference type="PROSITE" id="PS51157">
    <property type="entry name" value="ZF_UBR"/>
    <property type="match status" value="1"/>
</dbReference>
<feature type="region of interest" description="Disordered" evidence="8">
    <location>
        <begin position="2952"/>
        <end position="3072"/>
    </location>
</feature>
<protein>
    <submittedName>
        <fullName evidence="10">E3 ubiquitin-protein ligase UBR4-like protein</fullName>
    </submittedName>
</protein>
<evidence type="ECO:0000256" key="2">
    <source>
        <dbReference type="ARBA" id="ARBA00022723"/>
    </source>
</evidence>
<dbReference type="GO" id="GO:0008270">
    <property type="term" value="F:zinc ion binding"/>
    <property type="evidence" value="ECO:0007669"/>
    <property type="project" value="UniProtKB-KW"/>
</dbReference>
<feature type="compositionally biased region" description="Polar residues" evidence="8">
    <location>
        <begin position="16"/>
        <end position="26"/>
    </location>
</feature>
<dbReference type="SUPFAM" id="SSF48371">
    <property type="entry name" value="ARM repeat"/>
    <property type="match status" value="1"/>
</dbReference>
<feature type="region of interest" description="Disordered" evidence="8">
    <location>
        <begin position="2697"/>
        <end position="2739"/>
    </location>
</feature>
<dbReference type="InterPro" id="IPR003126">
    <property type="entry name" value="Znf_UBR"/>
</dbReference>
<dbReference type="OrthoDB" id="30336at2759"/>